<protein>
    <submittedName>
        <fullName evidence="1">Variable surface protein</fullName>
    </submittedName>
</protein>
<dbReference type="GeneID" id="39744990"/>
<dbReference type="Proteomes" id="UP000195521">
    <property type="component" value="Unassembled WGS sequence"/>
</dbReference>
<name>A0A1Y1JTV6_PLAGO</name>
<dbReference type="RefSeq" id="XP_028546771.1">
    <property type="nucleotide sequence ID" value="XM_028690970.1"/>
</dbReference>
<dbReference type="EMBL" id="BDQF01000161">
    <property type="protein sequence ID" value="GAW84182.1"/>
    <property type="molecule type" value="Genomic_DNA"/>
</dbReference>
<gene>
    <name evidence="1" type="ORF">PGO_001570</name>
</gene>
<keyword evidence="2" id="KW-1185">Reference proteome</keyword>
<proteinExistence type="predicted"/>
<sequence>MFIPQFKYNDNVCVCFNAWISKRERDFRSHGIINGDMELWTEYMKNIHELVKSMAHGSSQDNFCKLDYTESECKLPTKLQSTSYDIKETSTGTGTEFQNRSNSSFSSPMKYFGKIPKILYNKCNVNFLRRMYIIDINPFGNYDDFHFVSESKRFNMRYV</sequence>
<reference evidence="2" key="1">
    <citation type="submission" date="2017-04" db="EMBL/GenBank/DDBJ databases">
        <title>Plasmodium gonderi genome.</title>
        <authorList>
            <person name="Arisue N."/>
            <person name="Honma H."/>
            <person name="Kawai S."/>
            <person name="Tougan T."/>
            <person name="Tanabe K."/>
            <person name="Horii T."/>
        </authorList>
    </citation>
    <scope>NUCLEOTIDE SEQUENCE [LARGE SCALE GENOMIC DNA]</scope>
    <source>
        <strain evidence="2">ATCC 30045</strain>
    </source>
</reference>
<evidence type="ECO:0000313" key="1">
    <source>
        <dbReference type="EMBL" id="GAW84182.1"/>
    </source>
</evidence>
<accession>A0A1Y1JTV6</accession>
<evidence type="ECO:0000313" key="2">
    <source>
        <dbReference type="Proteomes" id="UP000195521"/>
    </source>
</evidence>
<organism evidence="1 2">
    <name type="scientific">Plasmodium gonderi</name>
    <dbReference type="NCBI Taxonomy" id="77519"/>
    <lineage>
        <taxon>Eukaryota</taxon>
        <taxon>Sar</taxon>
        <taxon>Alveolata</taxon>
        <taxon>Apicomplexa</taxon>
        <taxon>Aconoidasida</taxon>
        <taxon>Haemosporida</taxon>
        <taxon>Plasmodiidae</taxon>
        <taxon>Plasmodium</taxon>
        <taxon>Plasmodium (Plasmodium)</taxon>
    </lineage>
</organism>
<comment type="caution">
    <text evidence="1">The sequence shown here is derived from an EMBL/GenBank/DDBJ whole genome shotgun (WGS) entry which is preliminary data.</text>
</comment>
<dbReference type="AlphaFoldDB" id="A0A1Y1JTV6"/>